<dbReference type="OrthoDB" id="9759709at2"/>
<dbReference type="CDD" id="cd18622">
    <property type="entry name" value="GH32_Inu-like"/>
    <property type="match status" value="1"/>
</dbReference>
<reference evidence="7 8" key="1">
    <citation type="submission" date="2017-12" db="EMBL/GenBank/DDBJ databases">
        <title>Confluentibacter flavum sp. nov., isolated from the saline lake.</title>
        <authorList>
            <person name="Yu L."/>
        </authorList>
    </citation>
    <scope>NUCLEOTIDE SEQUENCE [LARGE SCALE GENOMIC DNA]</scope>
    <source>
        <strain evidence="7 8">3B</strain>
    </source>
</reference>
<feature type="domain" description="Glycosyl hydrolase family 32 N-terminal" evidence="5">
    <location>
        <begin position="44"/>
        <end position="349"/>
    </location>
</feature>
<keyword evidence="8" id="KW-1185">Reference proteome</keyword>
<evidence type="ECO:0000256" key="3">
    <source>
        <dbReference type="ARBA" id="ARBA00023295"/>
    </source>
</evidence>
<dbReference type="GO" id="GO:0004575">
    <property type="term" value="F:sucrose alpha-glucosidase activity"/>
    <property type="evidence" value="ECO:0007669"/>
    <property type="project" value="TreeGrafter"/>
</dbReference>
<dbReference type="Gene3D" id="2.60.120.560">
    <property type="entry name" value="Exo-inulinase, domain 1"/>
    <property type="match status" value="1"/>
</dbReference>
<evidence type="ECO:0000259" key="6">
    <source>
        <dbReference type="Pfam" id="PF08244"/>
    </source>
</evidence>
<dbReference type="PANTHER" id="PTHR42800">
    <property type="entry name" value="EXOINULINASE INUD (AFU_ORTHOLOGUE AFUA_5G00480)"/>
    <property type="match status" value="1"/>
</dbReference>
<dbReference type="EMBL" id="PJEO01000027">
    <property type="protein sequence ID" value="PKQ45400.1"/>
    <property type="molecule type" value="Genomic_DNA"/>
</dbReference>
<evidence type="ECO:0000256" key="2">
    <source>
        <dbReference type="ARBA" id="ARBA00022801"/>
    </source>
</evidence>
<comment type="similarity">
    <text evidence="1 4">Belongs to the glycosyl hydrolase 32 family.</text>
</comment>
<sequence length="516" mass="59590">MYNNKLRYKIQYLVLHLLFIGFFANAQSLSGGIEYNEQYRPQIHFTPKKAWMNDPNGLIYFNKTYHMFFQHYPDSTVWGPMHWGHAESKDLVHWVEKPIALYPDNLGYIYSGSAVIDKKNTSGFGKLGKTPLVSIFTHSNPILRKEGQDNYQYQSLAYSLDSGNTWTKYNGNPVLNNPGIKDFRDPKVSWFEQGRKWIMTLATKDRVTFYSSINLKEWHKESEFGNDLGAHGGVWECPDLISFVVNGKKIWVLIVSINPGGPNGGSATQYFVGDFDGHQFSTFDSKTRWVDYGTDNYAGVTFFNTKKRKLFIGWMSNWQYANKVPTTSWRSAMTTTRELSLKKINNEYLLASKPVKEYEQLNLAHSSFKNIDLTDDFDLTKKIKTSIDRSRIQLTSDYLKSFSIILSNDLCEQLILGYNESQNEFYIDRTKSGKIDFEKGFSKRITSPRLVNNNKVDLTLIIDDSSVELFTDDGLTVMTALCFPQKKYNNLKLKSNSNFLINNLDYWSLKSIWNNN</sequence>
<name>A0A2N3HKA4_9FLAO</name>
<dbReference type="InterPro" id="IPR001362">
    <property type="entry name" value="Glyco_hydro_32"/>
</dbReference>
<dbReference type="Pfam" id="PF00251">
    <property type="entry name" value="Glyco_hydro_32N"/>
    <property type="match status" value="1"/>
</dbReference>
<keyword evidence="3 4" id="KW-0326">Glycosidase</keyword>
<dbReference type="SMART" id="SM00640">
    <property type="entry name" value="Glyco_32"/>
    <property type="match status" value="1"/>
</dbReference>
<dbReference type="PANTHER" id="PTHR42800:SF1">
    <property type="entry name" value="EXOINULINASE INUD (AFU_ORTHOLOGUE AFUA_5G00480)"/>
    <property type="match status" value="1"/>
</dbReference>
<feature type="domain" description="Glycosyl hydrolase family 32 C-terminal" evidence="6">
    <location>
        <begin position="359"/>
        <end position="508"/>
    </location>
</feature>
<evidence type="ECO:0000313" key="7">
    <source>
        <dbReference type="EMBL" id="PKQ45400.1"/>
    </source>
</evidence>
<evidence type="ECO:0000313" key="8">
    <source>
        <dbReference type="Proteomes" id="UP000233435"/>
    </source>
</evidence>
<dbReference type="AlphaFoldDB" id="A0A2N3HKA4"/>
<dbReference type="InterPro" id="IPR013320">
    <property type="entry name" value="ConA-like_dom_sf"/>
</dbReference>
<dbReference type="InterPro" id="IPR013148">
    <property type="entry name" value="Glyco_hydro_32_N"/>
</dbReference>
<evidence type="ECO:0000256" key="1">
    <source>
        <dbReference type="ARBA" id="ARBA00009902"/>
    </source>
</evidence>
<dbReference type="SUPFAM" id="SSF75005">
    <property type="entry name" value="Arabinanase/levansucrase/invertase"/>
    <property type="match status" value="1"/>
</dbReference>
<dbReference type="SUPFAM" id="SSF49899">
    <property type="entry name" value="Concanavalin A-like lectins/glucanases"/>
    <property type="match status" value="1"/>
</dbReference>
<proteinExistence type="inferred from homology"/>
<dbReference type="Gene3D" id="2.115.10.20">
    <property type="entry name" value="Glycosyl hydrolase domain, family 43"/>
    <property type="match status" value="1"/>
</dbReference>
<dbReference type="Proteomes" id="UP000233435">
    <property type="component" value="Unassembled WGS sequence"/>
</dbReference>
<dbReference type="InterPro" id="IPR013189">
    <property type="entry name" value="Glyco_hydro_32_C"/>
</dbReference>
<dbReference type="InterPro" id="IPR018053">
    <property type="entry name" value="Glyco_hydro_32_AS"/>
</dbReference>
<organism evidence="7 8">
    <name type="scientific">Confluentibacter flavum</name>
    <dbReference type="NCBI Taxonomy" id="1909700"/>
    <lineage>
        <taxon>Bacteria</taxon>
        <taxon>Pseudomonadati</taxon>
        <taxon>Bacteroidota</taxon>
        <taxon>Flavobacteriia</taxon>
        <taxon>Flavobacteriales</taxon>
        <taxon>Flavobacteriaceae</taxon>
        <taxon>Confluentibacter</taxon>
    </lineage>
</organism>
<evidence type="ECO:0000259" key="5">
    <source>
        <dbReference type="Pfam" id="PF00251"/>
    </source>
</evidence>
<dbReference type="PROSITE" id="PS00609">
    <property type="entry name" value="GLYCOSYL_HYDROL_F32"/>
    <property type="match status" value="1"/>
</dbReference>
<dbReference type="GO" id="GO:0005737">
    <property type="term" value="C:cytoplasm"/>
    <property type="evidence" value="ECO:0007669"/>
    <property type="project" value="TreeGrafter"/>
</dbReference>
<comment type="caution">
    <text evidence="7">The sequence shown here is derived from an EMBL/GenBank/DDBJ whole genome shotgun (WGS) entry which is preliminary data.</text>
</comment>
<dbReference type="InterPro" id="IPR023296">
    <property type="entry name" value="Glyco_hydro_beta-prop_sf"/>
</dbReference>
<dbReference type="GO" id="GO:0005987">
    <property type="term" value="P:sucrose catabolic process"/>
    <property type="evidence" value="ECO:0007669"/>
    <property type="project" value="TreeGrafter"/>
</dbReference>
<evidence type="ECO:0000256" key="4">
    <source>
        <dbReference type="RuleBase" id="RU362110"/>
    </source>
</evidence>
<gene>
    <name evidence="7" type="ORF">CSW08_08445</name>
</gene>
<dbReference type="Pfam" id="PF08244">
    <property type="entry name" value="Glyco_hydro_32C"/>
    <property type="match status" value="1"/>
</dbReference>
<protein>
    <submittedName>
        <fullName evidence="7">Glycosyl hydrolase family 32</fullName>
    </submittedName>
</protein>
<accession>A0A2N3HKA4</accession>
<keyword evidence="2 4" id="KW-0378">Hydrolase</keyword>